<dbReference type="Gene3D" id="3.30.830.10">
    <property type="entry name" value="Metalloenzyme, LuxS/M16 peptidase-like"/>
    <property type="match status" value="2"/>
</dbReference>
<dbReference type="Proteomes" id="UP000242447">
    <property type="component" value="Chromosome"/>
</dbReference>
<dbReference type="Pfam" id="PF00675">
    <property type="entry name" value="Peptidase_M16"/>
    <property type="match status" value="1"/>
</dbReference>
<dbReference type="EMBL" id="CP019937">
    <property type="protein sequence ID" value="ARO15375.1"/>
    <property type="molecule type" value="Genomic_DNA"/>
</dbReference>
<name>A0A1W6P1I5_9RHOB</name>
<dbReference type="OrthoDB" id="9811314at2"/>
<dbReference type="KEGG" id="kro:BVG79_02035"/>
<evidence type="ECO:0000313" key="5">
    <source>
        <dbReference type="Proteomes" id="UP000242447"/>
    </source>
</evidence>
<dbReference type="PANTHER" id="PTHR11851">
    <property type="entry name" value="METALLOPROTEASE"/>
    <property type="match status" value="1"/>
</dbReference>
<feature type="signal peptide" evidence="1">
    <location>
        <begin position="1"/>
        <end position="19"/>
    </location>
</feature>
<proteinExistence type="predicted"/>
<dbReference type="InterPro" id="IPR007863">
    <property type="entry name" value="Peptidase_M16_C"/>
</dbReference>
<evidence type="ECO:0000259" key="2">
    <source>
        <dbReference type="Pfam" id="PF00675"/>
    </source>
</evidence>
<dbReference type="InterPro" id="IPR011249">
    <property type="entry name" value="Metalloenz_LuxS/M16"/>
</dbReference>
<keyword evidence="5" id="KW-1185">Reference proteome</keyword>
<dbReference type="PANTHER" id="PTHR11851:SF224">
    <property type="entry name" value="PROCESSING PROTEASE"/>
    <property type="match status" value="1"/>
</dbReference>
<keyword evidence="4" id="KW-0378">Hydrolase</keyword>
<keyword evidence="1" id="KW-0732">Signal</keyword>
<dbReference type="SUPFAM" id="SSF63411">
    <property type="entry name" value="LuxS/MPP-like metallohydrolase"/>
    <property type="match status" value="2"/>
</dbReference>
<feature type="chain" id="PRO_5013139882" evidence="1">
    <location>
        <begin position="20"/>
        <end position="436"/>
    </location>
</feature>
<evidence type="ECO:0000256" key="1">
    <source>
        <dbReference type="SAM" id="SignalP"/>
    </source>
</evidence>
<dbReference type="Pfam" id="PF05193">
    <property type="entry name" value="Peptidase_M16_C"/>
    <property type="match status" value="1"/>
</dbReference>
<feature type="domain" description="Peptidase M16 C-terminal" evidence="3">
    <location>
        <begin position="187"/>
        <end position="361"/>
    </location>
</feature>
<gene>
    <name evidence="4" type="ORF">BVG79_02035</name>
</gene>
<dbReference type="InterPro" id="IPR050361">
    <property type="entry name" value="MPP/UQCRC_Complex"/>
</dbReference>
<dbReference type="AlphaFoldDB" id="A0A1W6P1I5"/>
<dbReference type="InterPro" id="IPR011765">
    <property type="entry name" value="Pept_M16_N"/>
</dbReference>
<evidence type="ECO:0000313" key="4">
    <source>
        <dbReference type="EMBL" id="ARO15375.1"/>
    </source>
</evidence>
<dbReference type="RefSeq" id="WP_085786782.1">
    <property type="nucleotide sequence ID" value="NZ_CP019937.1"/>
</dbReference>
<dbReference type="STRING" id="92947.BVG79_02035"/>
<sequence length="436" mass="47050">MLRFLLALTLTVFAVGARAEVNIQQVTSPGGVDAWLVEEHEIPFVALEIRVRGGANLDAPGKRGAANLMAALLEEGAGDMDARAFQTAREELAASFSFSVSDDAFAVSARALTENRDQAMALLRQALVAPRFDDDAIERVRAQVIAGIQSDAQRPNAIAAATFNAEAFGDHPYGSSLDGTVESVAGLTRDDLLAAHRKLVTRDRLYVSAVGDITAEELGNLVDALFADLPQSAPTLPDHVTPAIAGGVTVVPFPGPQATIYFGHEGIKRDDPDYITAYLLNHILGSGGFESRLMQELREKRGLTYGVSTYLIPNDLSELIVGGFSTSNQNVAEAIELVRTEWMRLATEWVSQDELDKAKTYLTGQYALRFDSNASIAQIMVGMQMIGLPPDYVTNRNELVNAVTLQDLNRVASRLLNPDALHFVVVGEPVGLDSNQ</sequence>
<reference evidence="4 5" key="1">
    <citation type="submission" date="2017-02" db="EMBL/GenBank/DDBJ databases">
        <title>Ketogulonicigenium robustum SPU B003 Genome sequencing and assembly.</title>
        <authorList>
            <person name="Li Y."/>
            <person name="Liu L."/>
            <person name="Wang C."/>
            <person name="Zhang M."/>
            <person name="Zhang T."/>
            <person name="Zhang Y."/>
        </authorList>
    </citation>
    <scope>NUCLEOTIDE SEQUENCE [LARGE SCALE GENOMIC DNA]</scope>
    <source>
        <strain evidence="4 5">SPU_B003</strain>
    </source>
</reference>
<organism evidence="4 5">
    <name type="scientific">Ketogulonicigenium robustum</name>
    <dbReference type="NCBI Taxonomy" id="92947"/>
    <lineage>
        <taxon>Bacteria</taxon>
        <taxon>Pseudomonadati</taxon>
        <taxon>Pseudomonadota</taxon>
        <taxon>Alphaproteobacteria</taxon>
        <taxon>Rhodobacterales</taxon>
        <taxon>Roseobacteraceae</taxon>
        <taxon>Ketogulonicigenium</taxon>
    </lineage>
</organism>
<protein>
    <submittedName>
        <fullName evidence="4">Peptidase M16 domain protein</fullName>
        <ecNumber evidence="4">3.4.24.-</ecNumber>
    </submittedName>
</protein>
<feature type="domain" description="Peptidase M16 N-terminal" evidence="2">
    <location>
        <begin position="39"/>
        <end position="179"/>
    </location>
</feature>
<dbReference type="GO" id="GO:0046872">
    <property type="term" value="F:metal ion binding"/>
    <property type="evidence" value="ECO:0007669"/>
    <property type="project" value="InterPro"/>
</dbReference>
<dbReference type="GO" id="GO:0016787">
    <property type="term" value="F:hydrolase activity"/>
    <property type="evidence" value="ECO:0007669"/>
    <property type="project" value="UniProtKB-KW"/>
</dbReference>
<dbReference type="EC" id="3.4.24.-" evidence="4"/>
<accession>A0A1W6P1I5</accession>
<evidence type="ECO:0000259" key="3">
    <source>
        <dbReference type="Pfam" id="PF05193"/>
    </source>
</evidence>